<evidence type="ECO:0000256" key="2">
    <source>
        <dbReference type="RuleBase" id="RU364082"/>
    </source>
</evidence>
<dbReference type="PANTHER" id="PTHR10491">
    <property type="entry name" value="DTDP-4-DEHYDRORHAMNOSE REDUCTASE"/>
    <property type="match status" value="1"/>
</dbReference>
<dbReference type="OrthoDB" id="9803892at2"/>
<dbReference type="Pfam" id="PF04321">
    <property type="entry name" value="RmlD_sub_bind"/>
    <property type="match status" value="1"/>
</dbReference>
<gene>
    <name evidence="4" type="ORF">AS033_14490</name>
</gene>
<feature type="domain" description="RmlD-like substrate binding" evidence="3">
    <location>
        <begin position="66"/>
        <end position="223"/>
    </location>
</feature>
<keyword evidence="2" id="KW-0560">Oxidoreductase</keyword>
<sequence length="246" mass="27580">MKAIITGMNGTVAPVVADVLAKHDIETVAWDRKKVSTTDESAMRTFLETERPDYFLHIGMGSVSWTEALVRLCQEYAIPFFFTSTVSVFSDDVPAPIDKDAVPDATDEYGAYKIACEQAIQASDPQAKIVRIGWQIGTEAGSNNMVDFFTNEMKQHGVIRASRNWYPSSSVLEDTAEALVTILLEHEAGLYQLNGNERYSMYDLARALNTLHAKNWTIEPVDEPRRDNRMATDVVLVRPLSERLPF</sequence>
<evidence type="ECO:0000256" key="1">
    <source>
        <dbReference type="ARBA" id="ARBA00010944"/>
    </source>
</evidence>
<proteinExistence type="inferred from homology"/>
<dbReference type="InterPro" id="IPR029903">
    <property type="entry name" value="RmlD-like-bd"/>
</dbReference>
<dbReference type="EC" id="1.1.1.133" evidence="2"/>
<comment type="pathway">
    <text evidence="2">Carbohydrate biosynthesis; dTDP-L-rhamnose biosynthesis.</text>
</comment>
<comment type="similarity">
    <text evidence="1 2">Belongs to the dTDP-4-dehydrorhamnose reductase family.</text>
</comment>
<comment type="caution">
    <text evidence="4">The sequence shown here is derived from an EMBL/GenBank/DDBJ whole genome shotgun (WGS) entry which is preliminary data.</text>
</comment>
<dbReference type="PANTHER" id="PTHR10491:SF4">
    <property type="entry name" value="METHIONINE ADENOSYLTRANSFERASE 2 SUBUNIT BETA"/>
    <property type="match status" value="1"/>
</dbReference>
<dbReference type="Proteomes" id="UP000053797">
    <property type="component" value="Unassembled WGS sequence"/>
</dbReference>
<evidence type="ECO:0000313" key="4">
    <source>
        <dbReference type="EMBL" id="KSU47867.1"/>
    </source>
</evidence>
<accession>A0A0V8GCB5</accession>
<comment type="function">
    <text evidence="2">Catalyzes the reduction of dTDP-6-deoxy-L-lyxo-4-hexulose to yield dTDP-L-rhamnose.</text>
</comment>
<dbReference type="InterPro" id="IPR036291">
    <property type="entry name" value="NAD(P)-bd_dom_sf"/>
</dbReference>
<reference evidence="4 5" key="1">
    <citation type="journal article" date="2015" name="Int. J. Syst. Evol. Microbiol.">
        <title>Exiguobacterium enclense sp. nov., isolated from sediment.</title>
        <authorList>
            <person name="Dastager S.G."/>
            <person name="Mawlankar R."/>
            <person name="Sonalkar V.V."/>
            <person name="Thorat M.N."/>
            <person name="Mual P."/>
            <person name="Verma A."/>
            <person name="Krishnamurthi S."/>
            <person name="Tang S.K."/>
            <person name="Li W.J."/>
        </authorList>
    </citation>
    <scope>NUCLEOTIDE SEQUENCE [LARGE SCALE GENOMIC DNA]</scope>
    <source>
        <strain evidence="4 5">NIO-1109</strain>
    </source>
</reference>
<dbReference type="GO" id="GO:0019305">
    <property type="term" value="P:dTDP-rhamnose biosynthetic process"/>
    <property type="evidence" value="ECO:0007669"/>
    <property type="project" value="UniProtKB-UniPathway"/>
</dbReference>
<dbReference type="Gene3D" id="3.40.50.720">
    <property type="entry name" value="NAD(P)-binding Rossmann-like Domain"/>
    <property type="match status" value="1"/>
</dbReference>
<dbReference type="RefSeq" id="WP_058265875.1">
    <property type="nucleotide sequence ID" value="NZ_FMYN01000006.1"/>
</dbReference>
<name>A0A0V8GCB5_9BACL</name>
<evidence type="ECO:0000259" key="3">
    <source>
        <dbReference type="Pfam" id="PF04321"/>
    </source>
</evidence>
<dbReference type="AlphaFoldDB" id="A0A0V8GCB5"/>
<dbReference type="UniPathway" id="UPA00124"/>
<dbReference type="InterPro" id="IPR005913">
    <property type="entry name" value="dTDP_dehydrorham_reduct"/>
</dbReference>
<dbReference type="EMBL" id="LNQL01000006">
    <property type="protein sequence ID" value="KSU47867.1"/>
    <property type="molecule type" value="Genomic_DNA"/>
</dbReference>
<keyword evidence="2" id="KW-0521">NADP</keyword>
<dbReference type="SUPFAM" id="SSF51735">
    <property type="entry name" value="NAD(P)-binding Rossmann-fold domains"/>
    <property type="match status" value="1"/>
</dbReference>
<organism evidence="4 5">
    <name type="scientific">Exiguobacterium indicum</name>
    <dbReference type="NCBI Taxonomy" id="296995"/>
    <lineage>
        <taxon>Bacteria</taxon>
        <taxon>Bacillati</taxon>
        <taxon>Bacillota</taxon>
        <taxon>Bacilli</taxon>
        <taxon>Bacillales</taxon>
        <taxon>Bacillales Family XII. Incertae Sedis</taxon>
        <taxon>Exiguobacterium</taxon>
    </lineage>
</organism>
<dbReference type="GO" id="GO:0008831">
    <property type="term" value="F:dTDP-4-dehydrorhamnose reductase activity"/>
    <property type="evidence" value="ECO:0007669"/>
    <property type="project" value="UniProtKB-EC"/>
</dbReference>
<evidence type="ECO:0000313" key="5">
    <source>
        <dbReference type="Proteomes" id="UP000053797"/>
    </source>
</evidence>
<protein>
    <recommendedName>
        <fullName evidence="2">dTDP-4-dehydrorhamnose reductase</fullName>
        <ecNumber evidence="2">1.1.1.133</ecNumber>
    </recommendedName>
</protein>